<feature type="transmembrane region" description="Helical" evidence="9">
    <location>
        <begin position="110"/>
        <end position="129"/>
    </location>
</feature>
<feature type="transmembrane region" description="Helical" evidence="9">
    <location>
        <begin position="474"/>
        <end position="496"/>
    </location>
</feature>
<keyword evidence="2 8" id="KW-0813">Transport</keyword>
<evidence type="ECO:0000256" key="6">
    <source>
        <dbReference type="ARBA" id="ARBA00023136"/>
    </source>
</evidence>
<evidence type="ECO:0000256" key="5">
    <source>
        <dbReference type="ARBA" id="ARBA00023065"/>
    </source>
</evidence>
<evidence type="ECO:0000313" key="11">
    <source>
        <dbReference type="EMBL" id="KAK5979970.1"/>
    </source>
</evidence>
<keyword evidence="12" id="KW-1185">Reference proteome</keyword>
<reference evidence="11 12" key="1">
    <citation type="submission" date="2019-10" db="EMBL/GenBank/DDBJ databases">
        <title>Assembly and Annotation for the nematode Trichostrongylus colubriformis.</title>
        <authorList>
            <person name="Martin J."/>
        </authorList>
    </citation>
    <scope>NUCLEOTIDE SEQUENCE [LARGE SCALE GENOMIC DNA]</scope>
    <source>
        <strain evidence="11">G859</strain>
        <tissue evidence="11">Whole worm</tissue>
    </source>
</reference>
<evidence type="ECO:0000256" key="8">
    <source>
        <dbReference type="RuleBase" id="RU003857"/>
    </source>
</evidence>
<accession>A0AAN8FPR9</accession>
<sequence length="532" mass="60359">MSAPIARKFAGLISALRNRAKALLPLLGLIIYTLLGAILFSELEGPNEQYELEQLRKERQELFESTVYRLNNVRGMQPMAALNHTRKSLLKFQEKLGIEPVNLEETRWNFWGAVFYCMTVYTTIGYGNIVPVTTPGRVLTILYAFIGIPFAVLTLFALGMIFARICKMLWKLVLKSTSVVHKDLGRKVNAAVGFDENGQMSRSSSSLDDEDLLSFPISFLIFLTVLWVLLCAWIFTLLEDWSYGTSLYFTLISFTTIGFGDVLPSEYDYIIIVGFLLLIGLSLVSTVLTLIQQQIEALASGMQANIDREYMNALAEAADEGAISDADFKRMHSGNNTAEAIDISEPKEVDPRSMDAVISRMPFKERILYRVMPASAKKRLNEASEQKLRRKNKASQTDMFLLEALLHEEILKMELNNELPTRQVSSSPSRVVGTSRFEMTRFERVHANTTPLSIEVVQPRRAIMTCDFNTKMKFSMLCTFVSSMLFEMLSITNGLLFPFLVNWHNGVIYIYSLSHSNHFLLPMLRLLYKLTL</sequence>
<feature type="transmembrane region" description="Helical" evidence="9">
    <location>
        <begin position="21"/>
        <end position="40"/>
    </location>
</feature>
<evidence type="ECO:0000259" key="10">
    <source>
        <dbReference type="Pfam" id="PF07885"/>
    </source>
</evidence>
<comment type="caution">
    <text evidence="11">The sequence shown here is derived from an EMBL/GenBank/DDBJ whole genome shotgun (WGS) entry which is preliminary data.</text>
</comment>
<feature type="transmembrane region" description="Helical" evidence="9">
    <location>
        <begin position="213"/>
        <end position="238"/>
    </location>
</feature>
<evidence type="ECO:0000313" key="12">
    <source>
        <dbReference type="Proteomes" id="UP001331761"/>
    </source>
</evidence>
<feature type="domain" description="Potassium channel" evidence="10">
    <location>
        <begin position="223"/>
        <end position="295"/>
    </location>
</feature>
<dbReference type="InterPro" id="IPR003280">
    <property type="entry name" value="2pore_dom_K_chnl"/>
</dbReference>
<feature type="transmembrane region" description="Helical" evidence="9">
    <location>
        <begin position="269"/>
        <end position="291"/>
    </location>
</feature>
<evidence type="ECO:0000256" key="3">
    <source>
        <dbReference type="ARBA" id="ARBA00022692"/>
    </source>
</evidence>
<dbReference type="PRINTS" id="PR01333">
    <property type="entry name" value="2POREKCHANEL"/>
</dbReference>
<comment type="similarity">
    <text evidence="8">Belongs to the two pore domain potassium channel (TC 1.A.1.8) family.</text>
</comment>
<proteinExistence type="inferred from homology"/>
<comment type="subcellular location">
    <subcellularLocation>
        <location evidence="1">Membrane</location>
        <topology evidence="1">Multi-pass membrane protein</topology>
    </subcellularLocation>
</comment>
<feature type="domain" description="Potassium channel" evidence="10">
    <location>
        <begin position="105"/>
        <end position="162"/>
    </location>
</feature>
<evidence type="ECO:0000256" key="2">
    <source>
        <dbReference type="ARBA" id="ARBA00022448"/>
    </source>
</evidence>
<evidence type="ECO:0000256" key="1">
    <source>
        <dbReference type="ARBA" id="ARBA00004141"/>
    </source>
</evidence>
<name>A0AAN8FPR9_TRICO</name>
<dbReference type="GO" id="GO:0015271">
    <property type="term" value="F:outward rectifier potassium channel activity"/>
    <property type="evidence" value="ECO:0007669"/>
    <property type="project" value="TreeGrafter"/>
</dbReference>
<feature type="transmembrane region" description="Helical" evidence="9">
    <location>
        <begin position="245"/>
        <end position="263"/>
    </location>
</feature>
<organism evidence="11 12">
    <name type="scientific">Trichostrongylus colubriformis</name>
    <name type="common">Black scour worm</name>
    <dbReference type="NCBI Taxonomy" id="6319"/>
    <lineage>
        <taxon>Eukaryota</taxon>
        <taxon>Metazoa</taxon>
        <taxon>Ecdysozoa</taxon>
        <taxon>Nematoda</taxon>
        <taxon>Chromadorea</taxon>
        <taxon>Rhabditida</taxon>
        <taxon>Rhabditina</taxon>
        <taxon>Rhabditomorpha</taxon>
        <taxon>Strongyloidea</taxon>
        <taxon>Trichostrongylidae</taxon>
        <taxon>Trichostrongylus</taxon>
    </lineage>
</organism>
<dbReference type="GO" id="GO:0030322">
    <property type="term" value="P:stabilization of membrane potential"/>
    <property type="evidence" value="ECO:0007669"/>
    <property type="project" value="TreeGrafter"/>
</dbReference>
<evidence type="ECO:0000256" key="7">
    <source>
        <dbReference type="ARBA" id="ARBA00023303"/>
    </source>
</evidence>
<evidence type="ECO:0000256" key="4">
    <source>
        <dbReference type="ARBA" id="ARBA00022989"/>
    </source>
</evidence>
<dbReference type="EMBL" id="WIXE01007861">
    <property type="protein sequence ID" value="KAK5979970.1"/>
    <property type="molecule type" value="Genomic_DNA"/>
</dbReference>
<dbReference type="InterPro" id="IPR013099">
    <property type="entry name" value="K_chnl_dom"/>
</dbReference>
<dbReference type="Proteomes" id="UP001331761">
    <property type="component" value="Unassembled WGS sequence"/>
</dbReference>
<dbReference type="GO" id="GO:0005886">
    <property type="term" value="C:plasma membrane"/>
    <property type="evidence" value="ECO:0007669"/>
    <property type="project" value="TreeGrafter"/>
</dbReference>
<keyword evidence="6 9" id="KW-0472">Membrane</keyword>
<keyword evidence="7 8" id="KW-0407">Ion channel</keyword>
<gene>
    <name evidence="11" type="ORF">GCK32_000071</name>
</gene>
<dbReference type="SUPFAM" id="SSF81324">
    <property type="entry name" value="Voltage-gated potassium channels"/>
    <property type="match status" value="2"/>
</dbReference>
<feature type="transmembrane region" description="Helical" evidence="9">
    <location>
        <begin position="508"/>
        <end position="528"/>
    </location>
</feature>
<dbReference type="Gene3D" id="1.10.287.70">
    <property type="match status" value="1"/>
</dbReference>
<dbReference type="Pfam" id="PF07885">
    <property type="entry name" value="Ion_trans_2"/>
    <property type="match status" value="2"/>
</dbReference>
<keyword evidence="5 8" id="KW-0406">Ion transport</keyword>
<feature type="transmembrane region" description="Helical" evidence="9">
    <location>
        <begin position="141"/>
        <end position="165"/>
    </location>
</feature>
<keyword evidence="3 8" id="KW-0812">Transmembrane</keyword>
<dbReference type="PANTHER" id="PTHR11003:SF345">
    <property type="entry name" value="TWIK FAMILY OF POTASSIUM CHANNELS PROTEIN 18"/>
    <property type="match status" value="1"/>
</dbReference>
<keyword evidence="4 9" id="KW-1133">Transmembrane helix</keyword>
<dbReference type="PANTHER" id="PTHR11003">
    <property type="entry name" value="POTASSIUM CHANNEL, SUBFAMILY K"/>
    <property type="match status" value="1"/>
</dbReference>
<protein>
    <submittedName>
        <fullName evidence="11">TWiK family of potassium channels protein 18</fullName>
    </submittedName>
</protein>
<dbReference type="GO" id="GO:0022841">
    <property type="term" value="F:potassium ion leak channel activity"/>
    <property type="evidence" value="ECO:0007669"/>
    <property type="project" value="TreeGrafter"/>
</dbReference>
<evidence type="ECO:0000256" key="9">
    <source>
        <dbReference type="SAM" id="Phobius"/>
    </source>
</evidence>
<dbReference type="AlphaFoldDB" id="A0AAN8FPR9"/>